<comment type="caution">
    <text evidence="1">The sequence shown here is derived from an EMBL/GenBank/DDBJ whole genome shotgun (WGS) entry which is preliminary data.</text>
</comment>
<dbReference type="InterPro" id="IPR036047">
    <property type="entry name" value="F-box-like_dom_sf"/>
</dbReference>
<evidence type="ECO:0008006" key="3">
    <source>
        <dbReference type="Google" id="ProtNLM"/>
    </source>
</evidence>
<dbReference type="CDD" id="cd09917">
    <property type="entry name" value="F-box_SF"/>
    <property type="match status" value="1"/>
</dbReference>
<dbReference type="Proteomes" id="UP001385951">
    <property type="component" value="Unassembled WGS sequence"/>
</dbReference>
<gene>
    <name evidence="1" type="ORF">QCA50_008199</name>
</gene>
<proteinExistence type="predicted"/>
<name>A0AAW0G7B9_9APHY</name>
<evidence type="ECO:0000313" key="2">
    <source>
        <dbReference type="Proteomes" id="UP001385951"/>
    </source>
</evidence>
<organism evidence="1 2">
    <name type="scientific">Cerrena zonata</name>
    <dbReference type="NCBI Taxonomy" id="2478898"/>
    <lineage>
        <taxon>Eukaryota</taxon>
        <taxon>Fungi</taxon>
        <taxon>Dikarya</taxon>
        <taxon>Basidiomycota</taxon>
        <taxon>Agaricomycotina</taxon>
        <taxon>Agaricomycetes</taxon>
        <taxon>Polyporales</taxon>
        <taxon>Cerrenaceae</taxon>
        <taxon>Cerrena</taxon>
    </lineage>
</organism>
<dbReference type="EMBL" id="JASBNA010000010">
    <property type="protein sequence ID" value="KAK7688661.1"/>
    <property type="molecule type" value="Genomic_DNA"/>
</dbReference>
<dbReference type="SUPFAM" id="SSF81383">
    <property type="entry name" value="F-box domain"/>
    <property type="match status" value="1"/>
</dbReference>
<reference evidence="1 2" key="1">
    <citation type="submission" date="2022-09" db="EMBL/GenBank/DDBJ databases">
        <authorList>
            <person name="Palmer J.M."/>
        </authorList>
    </citation>
    <scope>NUCLEOTIDE SEQUENCE [LARGE SCALE GENOMIC DNA]</scope>
    <source>
        <strain evidence="1 2">DSM 7382</strain>
    </source>
</reference>
<evidence type="ECO:0000313" key="1">
    <source>
        <dbReference type="EMBL" id="KAK7688661.1"/>
    </source>
</evidence>
<protein>
    <recommendedName>
        <fullName evidence="3">F-box domain-containing protein</fullName>
    </recommendedName>
</protein>
<sequence length="354" mass="39801">MGQYWTIVNLDKCEVYGGGKLGEYLLWGGWHKLPQLLTQPSGIGPMDLDKAIQSGIDFQERFASNKTSKESPACCDKKTKQALTVGSSSFPKPGPFLNLPMEILRMIFDLLDSDEDIICLSMTNRLMWCLGYDRMQKGFCEQFGDWAGDRIICLGDYYTPEDLPEGICAEDVCGLDLGNNNAPGDRCWDGFLSPGGFIGKPYFAWRILPWEQNGPLMHSLYGKLTTANIVYDEGPEWALCNLTKHEYIRSRAIAELTGTWDSSGPFIGKNLTLGTVLITRICWSSDGSTSLGYKGDIHRGVWAGDRIKITSMDRIKDLSIWKDISDVVVKEIEAICEAECGEKWKEEVEREWIR</sequence>
<accession>A0AAW0G7B9</accession>
<dbReference type="AlphaFoldDB" id="A0AAW0G7B9"/>
<keyword evidence="2" id="KW-1185">Reference proteome</keyword>